<accession>A0A0E9N6Q5</accession>
<proteinExistence type="predicted"/>
<dbReference type="AlphaFoldDB" id="A0A0E9N6Q5"/>
<reference evidence="1 2" key="1">
    <citation type="submission" date="2015-04" db="EMBL/GenBank/DDBJ databases">
        <title>Whole genome shotgun sequence of Flavihumibacter petaseus NBRC 106054.</title>
        <authorList>
            <person name="Miyazawa S."/>
            <person name="Hosoyama A."/>
            <person name="Hashimoto M."/>
            <person name="Noguchi M."/>
            <person name="Tsuchikane K."/>
            <person name="Ohji S."/>
            <person name="Yamazoe A."/>
            <person name="Ichikawa N."/>
            <person name="Kimura A."/>
            <person name="Fujita N."/>
        </authorList>
    </citation>
    <scope>NUCLEOTIDE SEQUENCE [LARGE SCALE GENOMIC DNA]</scope>
    <source>
        <strain evidence="1 2">NBRC 106054</strain>
    </source>
</reference>
<dbReference type="STRING" id="1220578.FPE01S_05_00730"/>
<comment type="caution">
    <text evidence="1">The sequence shown here is derived from an EMBL/GenBank/DDBJ whole genome shotgun (WGS) entry which is preliminary data.</text>
</comment>
<dbReference type="PROSITE" id="PS51257">
    <property type="entry name" value="PROKAR_LIPOPROTEIN"/>
    <property type="match status" value="1"/>
</dbReference>
<keyword evidence="2" id="KW-1185">Reference proteome</keyword>
<gene>
    <name evidence="1" type="ORF">FPE01S_05_00730</name>
</gene>
<dbReference type="RefSeq" id="WP_046371392.1">
    <property type="nucleotide sequence ID" value="NZ_BBWV01000005.1"/>
</dbReference>
<evidence type="ECO:0000313" key="2">
    <source>
        <dbReference type="Proteomes" id="UP000033121"/>
    </source>
</evidence>
<dbReference type="Proteomes" id="UP000033121">
    <property type="component" value="Unassembled WGS sequence"/>
</dbReference>
<sequence>MDLKERLIQVTCTFLSCRFSISEINNIGRAAMDAKLRETATGYTFWNYSYSLQYVFVMDFCKLTEDYQPMKPHENIASLRALSKEFFKAYPNHPKLNQINGMIKTLQTTSFSKQIRTLRKKRYGHMDGLSGYTASKMVTFNFDEIDKAIEHLRMIGLIIEEIHLQVIGGSLADIDVPSDEDRTFNFIKYHTEYQEEHMRNLFPPKFSKAELIDFLKSAGIFNFREIEKGAKIKAGELTDAIANNVTMTNEATAKVISFLTKKQIVKSKNTQLTNTT</sequence>
<name>A0A0E9N6Q5_9BACT</name>
<evidence type="ECO:0008006" key="3">
    <source>
        <dbReference type="Google" id="ProtNLM"/>
    </source>
</evidence>
<evidence type="ECO:0000313" key="1">
    <source>
        <dbReference type="EMBL" id="GAO45376.1"/>
    </source>
</evidence>
<dbReference type="EMBL" id="BBWV01000005">
    <property type="protein sequence ID" value="GAO45376.1"/>
    <property type="molecule type" value="Genomic_DNA"/>
</dbReference>
<protein>
    <recommendedName>
        <fullName evidence="3">HEPN AbiU2-like domain-containing protein</fullName>
    </recommendedName>
</protein>
<organism evidence="1 2">
    <name type="scientific">Flavihumibacter petaseus NBRC 106054</name>
    <dbReference type="NCBI Taxonomy" id="1220578"/>
    <lineage>
        <taxon>Bacteria</taxon>
        <taxon>Pseudomonadati</taxon>
        <taxon>Bacteroidota</taxon>
        <taxon>Chitinophagia</taxon>
        <taxon>Chitinophagales</taxon>
        <taxon>Chitinophagaceae</taxon>
        <taxon>Flavihumibacter</taxon>
    </lineage>
</organism>